<proteinExistence type="inferred from homology"/>
<reference evidence="7" key="1">
    <citation type="submission" date="2020-09" db="EMBL/GenBank/DDBJ databases">
        <title>Bosea spartocytisi sp. nov. a root nodule endophyte of Spartocytisus supranubius in the high mountain ecosystem fo the Teide National Park (Canary Islands, Spain).</title>
        <authorList>
            <person name="Pulido-Suarez L."/>
            <person name="Peix A."/>
            <person name="Igual J.M."/>
            <person name="Socas-Perez N."/>
            <person name="Velazquez E."/>
            <person name="Flores-Felix J.D."/>
            <person name="Leon-Barrios M."/>
        </authorList>
    </citation>
    <scope>NUCLEOTIDE SEQUENCE</scope>
    <source>
        <strain evidence="7">SSUT16</strain>
    </source>
</reference>
<evidence type="ECO:0000256" key="1">
    <source>
        <dbReference type="ARBA" id="ARBA00004442"/>
    </source>
</evidence>
<evidence type="ECO:0000256" key="2">
    <source>
        <dbReference type="ARBA" id="ARBA00005722"/>
    </source>
</evidence>
<keyword evidence="4" id="KW-0472">Membrane</keyword>
<evidence type="ECO:0000313" key="7">
    <source>
        <dbReference type="EMBL" id="MBD3847356.1"/>
    </source>
</evidence>
<dbReference type="GO" id="GO:0009279">
    <property type="term" value="C:cell outer membrane"/>
    <property type="evidence" value="ECO:0007669"/>
    <property type="project" value="UniProtKB-SubCell"/>
</dbReference>
<dbReference type="RefSeq" id="WP_157732855.1">
    <property type="nucleotide sequence ID" value="NZ_JACXWY010000010.1"/>
</dbReference>
<evidence type="ECO:0000256" key="6">
    <source>
        <dbReference type="SAM" id="SignalP"/>
    </source>
</evidence>
<dbReference type="Proteomes" id="UP000619295">
    <property type="component" value="Unassembled WGS sequence"/>
</dbReference>
<sequence>MAMRTLSACCLGLFLATAASAQEAAPNLADPTPAKGWIVTLGGSLQLGPKYDGSSSAGLSFMPSLSWRRVGEKPGFSAPDDSLDYALYETDRFSVGVAGAFRSGRYSGSNNRLFGLRDVPWSVEAGVFAEFWPILDRLRTRVEVRQGFHGHHGVVADLSADWVERFGRFTLSGGPRLALGSASYMRRNFGITLPESLANGYLAAYRPSGGAKSIGLASALEYTWSEQWSTTLFARYDRLISEADRSPLVRTSGQRDQFTVGLGMNYSFQFGN</sequence>
<dbReference type="PANTHER" id="PTHR38776:SF1">
    <property type="entry name" value="MLTA-INTERACTING PROTEIN-RELATED"/>
    <property type="match status" value="1"/>
</dbReference>
<keyword evidence="5" id="KW-0998">Cell outer membrane</keyword>
<comment type="subcellular location">
    <subcellularLocation>
        <location evidence="1">Cell outer membrane</location>
    </subcellularLocation>
</comment>
<dbReference type="AlphaFoldDB" id="A0A927E9S5"/>
<organism evidence="7 8">
    <name type="scientific">Bosea spartocytisi</name>
    <dbReference type="NCBI Taxonomy" id="2773451"/>
    <lineage>
        <taxon>Bacteria</taxon>
        <taxon>Pseudomonadati</taxon>
        <taxon>Pseudomonadota</taxon>
        <taxon>Alphaproteobacteria</taxon>
        <taxon>Hyphomicrobiales</taxon>
        <taxon>Boseaceae</taxon>
        <taxon>Bosea</taxon>
    </lineage>
</organism>
<keyword evidence="3 6" id="KW-0732">Signal</keyword>
<evidence type="ECO:0000313" key="8">
    <source>
        <dbReference type="Proteomes" id="UP000619295"/>
    </source>
</evidence>
<feature type="chain" id="PRO_5037802800" evidence="6">
    <location>
        <begin position="22"/>
        <end position="272"/>
    </location>
</feature>
<dbReference type="Pfam" id="PF06629">
    <property type="entry name" value="MipA"/>
    <property type="match status" value="1"/>
</dbReference>
<feature type="signal peptide" evidence="6">
    <location>
        <begin position="1"/>
        <end position="21"/>
    </location>
</feature>
<dbReference type="PANTHER" id="PTHR38776">
    <property type="entry name" value="MLTA-INTERACTING PROTEIN-RELATED"/>
    <property type="match status" value="1"/>
</dbReference>
<name>A0A927E9S5_9HYPH</name>
<evidence type="ECO:0000256" key="5">
    <source>
        <dbReference type="ARBA" id="ARBA00023237"/>
    </source>
</evidence>
<accession>A0A927E9S5</accession>
<comment type="caution">
    <text evidence="7">The sequence shown here is derived from an EMBL/GenBank/DDBJ whole genome shotgun (WGS) entry which is preliminary data.</text>
</comment>
<dbReference type="InterPro" id="IPR010583">
    <property type="entry name" value="MipA"/>
</dbReference>
<dbReference type="EMBL" id="JACXWY010000010">
    <property type="protein sequence ID" value="MBD3847356.1"/>
    <property type="molecule type" value="Genomic_DNA"/>
</dbReference>
<evidence type="ECO:0000256" key="4">
    <source>
        <dbReference type="ARBA" id="ARBA00023136"/>
    </source>
</evidence>
<protein>
    <submittedName>
        <fullName evidence="7">MipA/OmpV family protein</fullName>
    </submittedName>
</protein>
<gene>
    <name evidence="7" type="ORF">IED13_16750</name>
</gene>
<comment type="similarity">
    <text evidence="2">Belongs to the MipA/OmpV family.</text>
</comment>
<keyword evidence="8" id="KW-1185">Reference proteome</keyword>
<evidence type="ECO:0000256" key="3">
    <source>
        <dbReference type="ARBA" id="ARBA00022729"/>
    </source>
</evidence>